<protein>
    <submittedName>
        <fullName evidence="12">CSON006417 protein</fullName>
    </submittedName>
</protein>
<dbReference type="GO" id="GO:0005524">
    <property type="term" value="F:ATP binding"/>
    <property type="evidence" value="ECO:0007669"/>
    <property type="project" value="UniProtKB-KW"/>
</dbReference>
<evidence type="ECO:0000256" key="4">
    <source>
        <dbReference type="ARBA" id="ARBA00022840"/>
    </source>
</evidence>
<keyword evidence="5" id="KW-0238">DNA-binding</keyword>
<dbReference type="PANTHER" id="PTHR46765:SF1">
    <property type="entry name" value="P-LOOP CONTAINING NUCLEOSIDE TRIPHOSPHATE HYDROLASES SUPERFAMILY PROTEIN"/>
    <property type="match status" value="1"/>
</dbReference>
<keyword evidence="4" id="KW-0067">ATP-binding</keyword>
<dbReference type="InterPro" id="IPR003959">
    <property type="entry name" value="ATPase_AAA_core"/>
</dbReference>
<dbReference type="GO" id="GO:0005634">
    <property type="term" value="C:nucleus"/>
    <property type="evidence" value="ECO:0007669"/>
    <property type="project" value="UniProtKB-SubCell"/>
</dbReference>
<dbReference type="InterPro" id="IPR053016">
    <property type="entry name" value="CTF18-RFC_complex"/>
</dbReference>
<keyword evidence="7" id="KW-0131">Cell cycle</keyword>
<feature type="region of interest" description="Disordered" evidence="9">
    <location>
        <begin position="814"/>
        <end position="841"/>
    </location>
</feature>
<feature type="compositionally biased region" description="Basic and acidic residues" evidence="9">
    <location>
        <begin position="829"/>
        <end position="840"/>
    </location>
</feature>
<dbReference type="CDD" id="cd18140">
    <property type="entry name" value="HLD_clamp_RFC"/>
    <property type="match status" value="1"/>
</dbReference>
<keyword evidence="2" id="KW-0235">DNA replication</keyword>
<proteinExistence type="inferred from homology"/>
<evidence type="ECO:0000256" key="3">
    <source>
        <dbReference type="ARBA" id="ARBA00022741"/>
    </source>
</evidence>
<dbReference type="OMA" id="RWLKGWE"/>
<evidence type="ECO:0000256" key="7">
    <source>
        <dbReference type="ARBA" id="ARBA00023306"/>
    </source>
</evidence>
<dbReference type="PANTHER" id="PTHR46765">
    <property type="entry name" value="P-LOOP CONTAINING NUCLEOSIDE TRIPHOSPHATE HYDROLASES SUPERFAMILY PROTEIN"/>
    <property type="match status" value="1"/>
</dbReference>
<dbReference type="AlphaFoldDB" id="A0A336M1C1"/>
<keyword evidence="6" id="KW-0539">Nucleus</keyword>
<dbReference type="GO" id="GO:0016887">
    <property type="term" value="F:ATP hydrolysis activity"/>
    <property type="evidence" value="ECO:0007669"/>
    <property type="project" value="InterPro"/>
</dbReference>
<evidence type="ECO:0000256" key="1">
    <source>
        <dbReference type="ARBA" id="ARBA00004123"/>
    </source>
</evidence>
<evidence type="ECO:0000256" key="5">
    <source>
        <dbReference type="ARBA" id="ARBA00023125"/>
    </source>
</evidence>
<dbReference type="InterPro" id="IPR027417">
    <property type="entry name" value="P-loop_NTPase"/>
</dbReference>
<dbReference type="EMBL" id="UFQT01000240">
    <property type="protein sequence ID" value="SSX22247.1"/>
    <property type="molecule type" value="Genomic_DNA"/>
</dbReference>
<dbReference type="GO" id="GO:0006260">
    <property type="term" value="P:DNA replication"/>
    <property type="evidence" value="ECO:0007669"/>
    <property type="project" value="UniProtKB-KW"/>
</dbReference>
<comment type="subcellular location">
    <subcellularLocation>
        <location evidence="1">Nucleus</location>
    </subcellularLocation>
</comment>
<evidence type="ECO:0000256" key="2">
    <source>
        <dbReference type="ARBA" id="ARBA00022705"/>
    </source>
</evidence>
<dbReference type="Gene3D" id="1.10.8.60">
    <property type="match status" value="1"/>
</dbReference>
<dbReference type="SUPFAM" id="SSF52540">
    <property type="entry name" value="P-loop containing nucleoside triphosphate hydrolases"/>
    <property type="match status" value="1"/>
</dbReference>
<keyword evidence="3" id="KW-0547">Nucleotide-binding</keyword>
<feature type="compositionally biased region" description="Low complexity" evidence="9">
    <location>
        <begin position="82"/>
        <end position="93"/>
    </location>
</feature>
<feature type="domain" description="AAA+ ATPase" evidence="10">
    <location>
        <begin position="350"/>
        <end position="495"/>
    </location>
</feature>
<organism evidence="12">
    <name type="scientific">Culicoides sonorensis</name>
    <name type="common">Biting midge</name>
    <dbReference type="NCBI Taxonomy" id="179676"/>
    <lineage>
        <taxon>Eukaryota</taxon>
        <taxon>Metazoa</taxon>
        <taxon>Ecdysozoa</taxon>
        <taxon>Arthropoda</taxon>
        <taxon>Hexapoda</taxon>
        <taxon>Insecta</taxon>
        <taxon>Pterygota</taxon>
        <taxon>Neoptera</taxon>
        <taxon>Endopterygota</taxon>
        <taxon>Diptera</taxon>
        <taxon>Nematocera</taxon>
        <taxon>Chironomoidea</taxon>
        <taxon>Ceratopogonidae</taxon>
        <taxon>Ceratopogoninae</taxon>
        <taxon>Culicoides</taxon>
        <taxon>Monoculicoides</taxon>
    </lineage>
</organism>
<dbReference type="SMART" id="SM00382">
    <property type="entry name" value="AAA"/>
    <property type="match status" value="1"/>
</dbReference>
<sequence>MGEPDDFDLQYADELELMEEIEDPNLDISATSNAFPNTPGSVRTLNMTPFRAASSVAESPLMSQINNSLVEDSLRGRKRFASTPFPGPSSSSTMQSIPGTRKRRLDEIFGDIQDIEEEPEITNEPYKKVKSEEEIDLELIEQIVNARKKLHSQMLITKRTNTEQLDAMRTFKMQNLSYTVPRWPCIKIKQLDQDRIYVRCHSEEFENNQINEIGNRSDISALFGDDKQKIWEQASEINTKRLLSSSSKAEVERDQIEEFHGDTALWVERYKPRKYIDLLSDESCNKNLLKWIKLWDKVVFGRDVRKIDSNNQQKLNTFNKKTGRFEQSGGWMKKNRWNLNTELDENNRPIQRIALLCGPPGLGKTTLAITVAKHAGYNVVEINASDDRTPEAFKIALENSTQMQSVFSTDRKPNCIILDEIDGAPTQSIDYLLRFASGIVVKGKKKELNRPIICICNDPYVASLRQLRQQAFVINVPHTDSSKLVDRLLQIAKMEKIKVDMSTLFALAEKTGNDIRTCLSLLQFFSCKKKELTILDVIRSNIGQKDQHKELFSIWTAIFQIQRPSKAQITEQEQSCGTALTTLTPDLRLKNVVEMVYKSYDYEKLMQGVFENYLQQKQPDPDLLGITEAADWFSYNDQIQTVVKHTQNYSIYGYLAYSFVAWHFLFATLAWPKVKFPNKNYEINQKLLSSINILNALRKNLDVTKRGVGDSPKAINVDSLPLVKQILNPCLRSVSLHLLTAKEKTDVKDTVEIMADLGLSFIQLKTLEGNYKYQFEPDLESVAKFYESTTPGLSYWAKQLIAREVDLEKMRRVQIKSKSNSSNIKSKNSNKEKDTVKKPTENVPNFLRTLQPVALKKKVEKEVMRKDFFGRITSTKVATSLSANHGSENIVKGKIWYCYKEGFNNAVRKPVTITELI</sequence>
<comment type="similarity">
    <text evidence="8">Belongs to the activator 1 small subunits family. CTF18 subfamily.</text>
</comment>
<dbReference type="GO" id="GO:0003677">
    <property type="term" value="F:DNA binding"/>
    <property type="evidence" value="ECO:0007669"/>
    <property type="project" value="UniProtKB-KW"/>
</dbReference>
<dbReference type="Gene3D" id="3.40.50.300">
    <property type="entry name" value="P-loop containing nucleotide triphosphate hydrolases"/>
    <property type="match status" value="1"/>
</dbReference>
<accession>A0A336M1C1</accession>
<evidence type="ECO:0000256" key="9">
    <source>
        <dbReference type="SAM" id="MobiDB-lite"/>
    </source>
</evidence>
<reference evidence="12" key="2">
    <citation type="submission" date="2018-07" db="EMBL/GenBank/DDBJ databases">
        <authorList>
            <person name="Quirk P.G."/>
            <person name="Krulwich T.A."/>
        </authorList>
    </citation>
    <scope>NUCLEOTIDE SEQUENCE</scope>
</reference>
<dbReference type="CDD" id="cd00009">
    <property type="entry name" value="AAA"/>
    <property type="match status" value="1"/>
</dbReference>
<dbReference type="InterPro" id="IPR047854">
    <property type="entry name" value="RFC_lid"/>
</dbReference>
<evidence type="ECO:0000313" key="11">
    <source>
        <dbReference type="EMBL" id="SSX01870.1"/>
    </source>
</evidence>
<name>A0A336M1C1_CULSO</name>
<dbReference type="InterPro" id="IPR003593">
    <property type="entry name" value="AAA+_ATPase"/>
</dbReference>
<dbReference type="VEuPathDB" id="VectorBase:CSON006417"/>
<feature type="compositionally biased region" description="Low complexity" evidence="9">
    <location>
        <begin position="816"/>
        <end position="827"/>
    </location>
</feature>
<dbReference type="EMBL" id="UFQS01000240">
    <property type="protein sequence ID" value="SSX01870.1"/>
    <property type="molecule type" value="Genomic_DNA"/>
</dbReference>
<evidence type="ECO:0000259" key="10">
    <source>
        <dbReference type="SMART" id="SM00382"/>
    </source>
</evidence>
<dbReference type="Pfam" id="PF00004">
    <property type="entry name" value="AAA"/>
    <property type="match status" value="1"/>
</dbReference>
<evidence type="ECO:0000256" key="6">
    <source>
        <dbReference type="ARBA" id="ARBA00023242"/>
    </source>
</evidence>
<feature type="region of interest" description="Disordered" evidence="9">
    <location>
        <begin position="79"/>
        <end position="101"/>
    </location>
</feature>
<gene>
    <name evidence="12" type="primary">CSON006417</name>
</gene>
<evidence type="ECO:0000256" key="8">
    <source>
        <dbReference type="ARBA" id="ARBA00043975"/>
    </source>
</evidence>
<reference evidence="11" key="1">
    <citation type="submission" date="2018-04" db="EMBL/GenBank/DDBJ databases">
        <authorList>
            <person name="Go L.Y."/>
            <person name="Mitchell J.A."/>
        </authorList>
    </citation>
    <scope>NUCLEOTIDE SEQUENCE</scope>
    <source>
        <tissue evidence="11">Whole organism</tissue>
    </source>
</reference>
<evidence type="ECO:0000313" key="12">
    <source>
        <dbReference type="EMBL" id="SSX22247.1"/>
    </source>
</evidence>